<keyword evidence="4" id="KW-0808">Transferase</keyword>
<dbReference type="PANTHER" id="PTHR30606">
    <property type="entry name" value="LIPID A BIOSYNTHESIS LAUROYL ACYLTRANSFERASE"/>
    <property type="match status" value="1"/>
</dbReference>
<dbReference type="GO" id="GO:0016746">
    <property type="term" value="F:acyltransferase activity"/>
    <property type="evidence" value="ECO:0007669"/>
    <property type="project" value="UniProtKB-KW"/>
</dbReference>
<evidence type="ECO:0000256" key="4">
    <source>
        <dbReference type="ARBA" id="ARBA00022679"/>
    </source>
</evidence>
<proteinExistence type="predicted"/>
<dbReference type="CDD" id="cd07984">
    <property type="entry name" value="LPLAT_LABLAT-like"/>
    <property type="match status" value="1"/>
</dbReference>
<dbReference type="InterPro" id="IPR004960">
    <property type="entry name" value="LipA_acyltrans"/>
</dbReference>
<protein>
    <submittedName>
        <fullName evidence="7">Acyltransferase</fullName>
    </submittedName>
</protein>
<dbReference type="Pfam" id="PF03279">
    <property type="entry name" value="Lip_A_acyltrans"/>
    <property type="match status" value="1"/>
</dbReference>
<evidence type="ECO:0000256" key="6">
    <source>
        <dbReference type="ARBA" id="ARBA00023315"/>
    </source>
</evidence>
<evidence type="ECO:0000313" key="8">
    <source>
        <dbReference type="Proteomes" id="UP001198034"/>
    </source>
</evidence>
<accession>A0ABS8BHZ9</accession>
<dbReference type="InterPro" id="IPR014548">
    <property type="entry name" value="Ac_Trasf"/>
</dbReference>
<sequence>MSKSSWSAQRERGGRIAYWGMKSMFAAYRLGGRPLFALMLYPILAWFFVFGPSARRASLHYLRQLKRAAPALDLTPSLRLSWQHYLSFADTTLDKLRVWSGQFNPSQVHMHGQAMMHARLAQRQGGIMLTAHLGNTEAMQALSEHISELTLNVLVHTQHAQQFNRILAAQAGTRSVRLIQVEDLNAALAADLSERVARGEWLVIAADRVPVNAHTAARTLNVDFLGATAPLPLGPHLLALMMQCPLVFAVCLKAADGLHVYLETLSEAQTIARAERQPWLQQSAQRYADRLAYYCQLAPLQWSNFYSFWLPHA</sequence>
<gene>
    <name evidence="7" type="ORF">LG219_03410</name>
</gene>
<evidence type="ECO:0000256" key="1">
    <source>
        <dbReference type="ARBA" id="ARBA00004533"/>
    </source>
</evidence>
<keyword evidence="6 7" id="KW-0012">Acyltransferase</keyword>
<reference evidence="7 8" key="1">
    <citation type="submission" date="2021-10" db="EMBL/GenBank/DDBJ databases">
        <authorList>
            <person name="Chen M."/>
        </authorList>
    </citation>
    <scope>NUCLEOTIDE SEQUENCE [LARGE SCALE GENOMIC DNA]</scope>
    <source>
        <strain evidence="7 8">H3-26</strain>
    </source>
</reference>
<keyword evidence="8" id="KW-1185">Reference proteome</keyword>
<name>A0ABS8BHZ9_9NEIS</name>
<evidence type="ECO:0000256" key="2">
    <source>
        <dbReference type="ARBA" id="ARBA00022475"/>
    </source>
</evidence>
<comment type="caution">
    <text evidence="7">The sequence shown here is derived from an EMBL/GenBank/DDBJ whole genome shotgun (WGS) entry which is preliminary data.</text>
</comment>
<dbReference type="PANTHER" id="PTHR30606:SF9">
    <property type="entry name" value="LIPID A BIOSYNTHESIS LAUROYLTRANSFERASE"/>
    <property type="match status" value="1"/>
</dbReference>
<evidence type="ECO:0000313" key="7">
    <source>
        <dbReference type="EMBL" id="MCB5195339.1"/>
    </source>
</evidence>
<evidence type="ECO:0000256" key="3">
    <source>
        <dbReference type="ARBA" id="ARBA00022519"/>
    </source>
</evidence>
<dbReference type="Proteomes" id="UP001198034">
    <property type="component" value="Unassembled WGS sequence"/>
</dbReference>
<dbReference type="PIRSF" id="PIRSF028561">
    <property type="entry name" value="Ac_Trasf"/>
    <property type="match status" value="1"/>
</dbReference>
<dbReference type="EMBL" id="JAJAWG010000001">
    <property type="protein sequence ID" value="MCB5195339.1"/>
    <property type="molecule type" value="Genomic_DNA"/>
</dbReference>
<organism evidence="7 8">
    <name type="scientific">Deefgea salmonis</name>
    <dbReference type="NCBI Taxonomy" id="2875502"/>
    <lineage>
        <taxon>Bacteria</taxon>
        <taxon>Pseudomonadati</taxon>
        <taxon>Pseudomonadota</taxon>
        <taxon>Betaproteobacteria</taxon>
        <taxon>Neisseriales</taxon>
        <taxon>Chitinibacteraceae</taxon>
        <taxon>Deefgea</taxon>
    </lineage>
</organism>
<keyword evidence="2" id="KW-1003">Cell membrane</keyword>
<keyword evidence="5" id="KW-0472">Membrane</keyword>
<keyword evidence="3" id="KW-0997">Cell inner membrane</keyword>
<comment type="subcellular location">
    <subcellularLocation>
        <location evidence="1">Cell inner membrane</location>
    </subcellularLocation>
</comment>
<evidence type="ECO:0000256" key="5">
    <source>
        <dbReference type="ARBA" id="ARBA00023136"/>
    </source>
</evidence>
<dbReference type="RefSeq" id="WP_226763132.1">
    <property type="nucleotide sequence ID" value="NZ_JAJAWG010000001.1"/>
</dbReference>